<evidence type="ECO:0000313" key="1">
    <source>
        <dbReference type="EMBL" id="AWL91048.1"/>
    </source>
</evidence>
<accession>A0A2U8P050</accession>
<organism evidence="1 2">
    <name type="scientific">Bradyrhizobium ottawaense</name>
    <dbReference type="NCBI Taxonomy" id="931866"/>
    <lineage>
        <taxon>Bacteria</taxon>
        <taxon>Pseudomonadati</taxon>
        <taxon>Pseudomonadota</taxon>
        <taxon>Alphaproteobacteria</taxon>
        <taxon>Hyphomicrobiales</taxon>
        <taxon>Nitrobacteraceae</taxon>
        <taxon>Bradyrhizobium</taxon>
    </lineage>
</organism>
<evidence type="ECO:0000313" key="2">
    <source>
        <dbReference type="Proteomes" id="UP000215703"/>
    </source>
</evidence>
<dbReference type="AlphaFoldDB" id="A0A2U8P050"/>
<proteinExistence type="predicted"/>
<reference evidence="1 2" key="2">
    <citation type="journal article" date="2017" name="Syst. Appl. Microbiol.">
        <title>Soybeans inoculated with root zone soils of Canadian native legumes harbour diverse and novel Bradyrhizobium spp. that possess agricultural potential.</title>
        <authorList>
            <person name="Bromfield E.S.P."/>
            <person name="Cloutier S."/>
            <person name="Tambong J.T."/>
            <person name="Tran Thi T.V."/>
        </authorList>
    </citation>
    <scope>NUCLEOTIDE SEQUENCE [LARGE SCALE GENOMIC DNA]</scope>
    <source>
        <strain evidence="1 2">OO99</strain>
    </source>
</reference>
<reference evidence="1 2" key="1">
    <citation type="journal article" date="2014" name="Int. J. Syst. Evol. Microbiol.">
        <title>Bradyrhizobium ottawaense sp. nov., a symbiotic nitrogen fixing bacterium from root nodules of soybeans in Canada.</title>
        <authorList>
            <person name="Yu X."/>
            <person name="Cloutier S."/>
            <person name="Tambong J.T."/>
            <person name="Bromfield E.S."/>
        </authorList>
    </citation>
    <scope>NUCLEOTIDE SEQUENCE [LARGE SCALE GENOMIC DNA]</scope>
    <source>
        <strain evidence="1 2">OO99</strain>
    </source>
</reference>
<dbReference type="Proteomes" id="UP000215703">
    <property type="component" value="Chromosome"/>
</dbReference>
<gene>
    <name evidence="1" type="ORF">CIT37_01065</name>
</gene>
<protein>
    <submittedName>
        <fullName evidence="1">Uncharacterized protein</fullName>
    </submittedName>
</protein>
<dbReference type="EMBL" id="CP029425">
    <property type="protein sequence ID" value="AWL91048.1"/>
    <property type="molecule type" value="Genomic_DNA"/>
</dbReference>
<sequence length="60" mass="6638">MGCRTAPYVRGASAYSAAALLQQYHDGPRHSSDRQCPKYSATIWVGRARRSGWRVSVAAR</sequence>
<name>A0A2U8P050_9BRAD</name>